<proteinExistence type="predicted"/>
<dbReference type="SUPFAM" id="SSF53098">
    <property type="entry name" value="Ribonuclease H-like"/>
    <property type="match status" value="1"/>
</dbReference>
<feature type="domain" description="Integrase catalytic" evidence="2">
    <location>
        <begin position="497"/>
        <end position="681"/>
    </location>
</feature>
<accession>A0AAE0TE67</accession>
<keyword evidence="4" id="KW-1185">Reference proteome</keyword>
<dbReference type="InterPro" id="IPR036397">
    <property type="entry name" value="RNaseH_sf"/>
</dbReference>
<reference evidence="3" key="2">
    <citation type="journal article" date="2021" name="Genome Biol. Evol.">
        <title>Developing a high-quality reference genome for a parasitic bivalve with doubly uniparental inheritance (Bivalvia: Unionida).</title>
        <authorList>
            <person name="Smith C.H."/>
        </authorList>
    </citation>
    <scope>NUCLEOTIDE SEQUENCE</scope>
    <source>
        <strain evidence="3">CHS0354</strain>
        <tissue evidence="3">Mantle</tissue>
    </source>
</reference>
<dbReference type="SUPFAM" id="SSF50610">
    <property type="entry name" value="mu transposase, C-terminal domain"/>
    <property type="match status" value="1"/>
</dbReference>
<dbReference type="InterPro" id="IPR012337">
    <property type="entry name" value="RNaseH-like_sf"/>
</dbReference>
<sequence length="859" mass="97122">MSGDLQHKEFSREEISQAAQELGFELPNTAEDCMNEAVGHINSAVVSMVKAGLVLMKARAEGLHMNFRLPIPAPDKEDDETEVFSARAEKTLPEEKDLGGRPPNDYFRAALEKCGIPFQRAYECMQMAGGYLRAPEDIRARLLKTGKRKALMLTSLDPETLGQLSTEEWDDYSGMSLRMLRVKLRESEKVRTALAERLAAEPAKKVPYASVHDSGADLKCRRYTNMAHEWGINAVLTAGQALEASAGCADPETRYKNTVYLASVLMRILEETRTQLSRVHQFTDGRPVGPEDLIIPFTAAEKKLLLEDGRLIQKDIENRRNSTPKKLPPKPYTAELPVKTAAPKDMQWECATQKARETARLRSLFLNEIVFAAEKRLGTFSGAVKEITARGILFKGKPVKRSTLHNWAEAYRRNGICGLLPQHRGRAEKIYGWEEHALMLYNIPGAPTYAAVAKMLEAVHGFRNVSPDAVKHFIKNKVPAGKGDLSPERTGKHSFKLNQTPYIRRSTQNMNAGDYWMADGHRLDIYLLPEGGDKVKRYELIVWMDIKSRFITGWKTAEHESATAVLESFAEAVRNTGHVPPGIYVDNGCGYKARIMTDEHTGAYTRLGVKDVIFALPGNARAKGQAERFFRTLEEHLNVFLTGYCGYRASKEVCAAFIRLNDPDRRRKGQLPPRNMEPLTLPRWEEIFARWLQGYHRRQHPEYRNRTIEQVWAEVRRIDPVMTPAEMKRPQEMRTVVRGSVRHDGREYAARVLADYNGRQVSVEFDYDTDSAVIIRTASGKFICRAELVKVKDFIPSSRREQKMKEALQGKLRRLQNKADDVLAASGLTVHAGAVINNMPDVIPENSDEEDIKIDLNDF</sequence>
<reference evidence="3" key="1">
    <citation type="journal article" date="2021" name="Genome Biol. Evol.">
        <title>A High-Quality Reference Genome for a Parasitic Bivalve with Doubly Uniparental Inheritance (Bivalvia: Unionida).</title>
        <authorList>
            <person name="Smith C.H."/>
        </authorList>
    </citation>
    <scope>NUCLEOTIDE SEQUENCE</scope>
    <source>
        <strain evidence="3">CHS0354</strain>
    </source>
</reference>
<dbReference type="InterPro" id="IPR015378">
    <property type="entry name" value="Transposase-like_Mu_C"/>
</dbReference>
<dbReference type="Gene3D" id="2.30.30.130">
    <property type="entry name" value="Transposase, Mu, C-terminal"/>
    <property type="match status" value="1"/>
</dbReference>
<feature type="coiled-coil region" evidence="1">
    <location>
        <begin position="798"/>
        <end position="825"/>
    </location>
</feature>
<protein>
    <recommendedName>
        <fullName evidence="2">Integrase catalytic domain-containing protein</fullName>
    </recommendedName>
</protein>
<dbReference type="EMBL" id="JAEAOA010000469">
    <property type="protein sequence ID" value="KAK3608765.1"/>
    <property type="molecule type" value="Genomic_DNA"/>
</dbReference>
<comment type="caution">
    <text evidence="3">The sequence shown here is derived from an EMBL/GenBank/DDBJ whole genome shotgun (WGS) entry which is preliminary data.</text>
</comment>
<dbReference type="Proteomes" id="UP001195483">
    <property type="component" value="Unassembled WGS sequence"/>
</dbReference>
<dbReference type="AlphaFoldDB" id="A0AAE0TE67"/>
<dbReference type="InterPro" id="IPR001584">
    <property type="entry name" value="Integrase_cat-core"/>
</dbReference>
<evidence type="ECO:0000313" key="4">
    <source>
        <dbReference type="Proteomes" id="UP001195483"/>
    </source>
</evidence>
<dbReference type="GO" id="GO:0015074">
    <property type="term" value="P:DNA integration"/>
    <property type="evidence" value="ECO:0007669"/>
    <property type="project" value="InterPro"/>
</dbReference>
<evidence type="ECO:0000313" key="3">
    <source>
        <dbReference type="EMBL" id="KAK3608765.1"/>
    </source>
</evidence>
<dbReference type="PROSITE" id="PS50994">
    <property type="entry name" value="INTEGRASE"/>
    <property type="match status" value="1"/>
</dbReference>
<evidence type="ECO:0000256" key="1">
    <source>
        <dbReference type="SAM" id="Coils"/>
    </source>
</evidence>
<organism evidence="3 4">
    <name type="scientific">Potamilus streckersoni</name>
    <dbReference type="NCBI Taxonomy" id="2493646"/>
    <lineage>
        <taxon>Eukaryota</taxon>
        <taxon>Metazoa</taxon>
        <taxon>Spiralia</taxon>
        <taxon>Lophotrochozoa</taxon>
        <taxon>Mollusca</taxon>
        <taxon>Bivalvia</taxon>
        <taxon>Autobranchia</taxon>
        <taxon>Heteroconchia</taxon>
        <taxon>Palaeoheterodonta</taxon>
        <taxon>Unionida</taxon>
        <taxon>Unionoidea</taxon>
        <taxon>Unionidae</taxon>
        <taxon>Ambleminae</taxon>
        <taxon>Lampsilini</taxon>
        <taxon>Potamilus</taxon>
    </lineage>
</organism>
<gene>
    <name evidence="3" type="ORF">CHS0354_006806</name>
</gene>
<dbReference type="Pfam" id="PF09299">
    <property type="entry name" value="Mu-transpos_C"/>
    <property type="match status" value="1"/>
</dbReference>
<name>A0AAE0TE67_9BIVA</name>
<evidence type="ECO:0000259" key="2">
    <source>
        <dbReference type="PROSITE" id="PS50994"/>
    </source>
</evidence>
<dbReference type="Gene3D" id="3.30.420.10">
    <property type="entry name" value="Ribonuclease H-like superfamily/Ribonuclease H"/>
    <property type="match status" value="1"/>
</dbReference>
<dbReference type="GO" id="GO:0003676">
    <property type="term" value="F:nucleic acid binding"/>
    <property type="evidence" value="ECO:0007669"/>
    <property type="project" value="InterPro"/>
</dbReference>
<dbReference type="InterPro" id="IPR009004">
    <property type="entry name" value="Transposase_Mu_C"/>
</dbReference>
<reference evidence="3" key="3">
    <citation type="submission" date="2023-05" db="EMBL/GenBank/DDBJ databases">
        <authorList>
            <person name="Smith C.H."/>
        </authorList>
    </citation>
    <scope>NUCLEOTIDE SEQUENCE</scope>
    <source>
        <strain evidence="3">CHS0354</strain>
        <tissue evidence="3">Mantle</tissue>
    </source>
</reference>
<keyword evidence="1" id="KW-0175">Coiled coil</keyword>